<keyword evidence="1" id="KW-0880">Kelch repeat</keyword>
<dbReference type="AlphaFoldDB" id="A0A8S1RUJ6"/>
<sequence>MDQERRRRWIQTQQQKLDDIRSRKLTPTHHLRIDNIRLSKTEKMIQLKQPSMLRQQSTMAIDEYISKGDCKLIFLQQQNEDIGFKTFTEMMKTNSSWWGKVDQLNPNESTLKNRLQFNQLQANQFTNQLNRKWTSTVNEITELINKQQEIQHLQKVKKIKLKPKPIQQVEEDQQNNDENNNNKQFDTSSTIIKVFWFNIQINEWKPSVREGCSLTYIPSLNKAYMYGGIGNDLFKNVIALNTQTWAWRDIGIGKGEAPNEGRFGHTATLYKSNIIIYGGEKKFNHLMKIRECYNDVRMFNPLEKQWTLIKTSGDVIEGRRNHIAQCVGKYFIIFGGLNPYGQVLNDVCGLNLETNKWSVLHLENQFLEGVSDAASAALFNGEVKMENPYFSYECNKKKGKYSTVNQEGIYVFGGRTQNGEASNDLRVIQFGIKPIKIIKLKTKGQVPIARYSHSLNYYYNLNALIVYGGRNDSKDENIFNDLYVLQLMQMNWVLVQQIGGFKYGKFSHCSVSIDSKILIFGGYTKNVYANADIQLIELDQYKVSKMIKENKINNQLTINNQDLLTNTNLKVFKTEFYQESADQEINETKKQLDTMRLSQMNLKSFMPLPTKSSSQLMQDYKLLRLNSKFSKTNIFQSI</sequence>
<evidence type="ECO:0000256" key="1">
    <source>
        <dbReference type="ARBA" id="ARBA00022441"/>
    </source>
</evidence>
<reference evidence="4" key="1">
    <citation type="submission" date="2021-01" db="EMBL/GenBank/DDBJ databases">
        <authorList>
            <consortium name="Genoscope - CEA"/>
            <person name="William W."/>
        </authorList>
    </citation>
    <scope>NUCLEOTIDE SEQUENCE</scope>
</reference>
<dbReference type="OrthoDB" id="300678at2759"/>
<gene>
    <name evidence="4" type="ORF">PPENT_87.1.T0010220</name>
</gene>
<evidence type="ECO:0000256" key="2">
    <source>
        <dbReference type="ARBA" id="ARBA00022737"/>
    </source>
</evidence>
<evidence type="ECO:0000256" key="3">
    <source>
        <dbReference type="SAM" id="MobiDB-lite"/>
    </source>
</evidence>
<keyword evidence="2" id="KW-0677">Repeat</keyword>
<dbReference type="EMBL" id="CAJJDO010000001">
    <property type="protein sequence ID" value="CAD8131656.1"/>
    <property type="molecule type" value="Genomic_DNA"/>
</dbReference>
<evidence type="ECO:0008006" key="6">
    <source>
        <dbReference type="Google" id="ProtNLM"/>
    </source>
</evidence>
<evidence type="ECO:0000313" key="4">
    <source>
        <dbReference type="EMBL" id="CAD8131656.1"/>
    </source>
</evidence>
<dbReference type="PANTHER" id="PTHR46093:SF18">
    <property type="entry name" value="FIBRONECTIN TYPE-III DOMAIN-CONTAINING PROTEIN"/>
    <property type="match status" value="1"/>
</dbReference>
<dbReference type="Pfam" id="PF24681">
    <property type="entry name" value="Kelch_KLHDC2_KLHL20_DRC7"/>
    <property type="match status" value="2"/>
</dbReference>
<accession>A0A8S1RUJ6</accession>
<dbReference type="PANTHER" id="PTHR46093">
    <property type="entry name" value="ACYL-COA-BINDING DOMAIN-CONTAINING PROTEIN 5"/>
    <property type="match status" value="1"/>
</dbReference>
<evidence type="ECO:0000313" key="5">
    <source>
        <dbReference type="Proteomes" id="UP000689195"/>
    </source>
</evidence>
<keyword evidence="5" id="KW-1185">Reference proteome</keyword>
<comment type="caution">
    <text evidence="4">The sequence shown here is derived from an EMBL/GenBank/DDBJ whole genome shotgun (WGS) entry which is preliminary data.</text>
</comment>
<dbReference type="Proteomes" id="UP000689195">
    <property type="component" value="Unassembled WGS sequence"/>
</dbReference>
<name>A0A8S1RUJ6_9CILI</name>
<organism evidence="4 5">
    <name type="scientific">Paramecium pentaurelia</name>
    <dbReference type="NCBI Taxonomy" id="43138"/>
    <lineage>
        <taxon>Eukaryota</taxon>
        <taxon>Sar</taxon>
        <taxon>Alveolata</taxon>
        <taxon>Ciliophora</taxon>
        <taxon>Intramacronucleata</taxon>
        <taxon>Oligohymenophorea</taxon>
        <taxon>Peniculida</taxon>
        <taxon>Parameciidae</taxon>
        <taxon>Paramecium</taxon>
    </lineage>
</organism>
<protein>
    <recommendedName>
        <fullName evidence="6">Kelch motif family protein</fullName>
    </recommendedName>
</protein>
<proteinExistence type="predicted"/>
<feature type="region of interest" description="Disordered" evidence="3">
    <location>
        <begin position="164"/>
        <end position="184"/>
    </location>
</feature>